<organism evidence="1 2">
    <name type="scientific">Catharanthus roseus</name>
    <name type="common">Madagascar periwinkle</name>
    <name type="synonym">Vinca rosea</name>
    <dbReference type="NCBI Taxonomy" id="4058"/>
    <lineage>
        <taxon>Eukaryota</taxon>
        <taxon>Viridiplantae</taxon>
        <taxon>Streptophyta</taxon>
        <taxon>Embryophyta</taxon>
        <taxon>Tracheophyta</taxon>
        <taxon>Spermatophyta</taxon>
        <taxon>Magnoliopsida</taxon>
        <taxon>eudicotyledons</taxon>
        <taxon>Gunneridae</taxon>
        <taxon>Pentapetalae</taxon>
        <taxon>asterids</taxon>
        <taxon>lamiids</taxon>
        <taxon>Gentianales</taxon>
        <taxon>Apocynaceae</taxon>
        <taxon>Rauvolfioideae</taxon>
        <taxon>Vinceae</taxon>
        <taxon>Catharanthinae</taxon>
        <taxon>Catharanthus</taxon>
    </lineage>
</organism>
<evidence type="ECO:0000313" key="1">
    <source>
        <dbReference type="EMBL" id="KAI5655512.1"/>
    </source>
</evidence>
<reference evidence="2" key="1">
    <citation type="journal article" date="2023" name="Nat. Plants">
        <title>Single-cell RNA sequencing provides a high-resolution roadmap for understanding the multicellular compartmentation of specialized metabolism.</title>
        <authorList>
            <person name="Sun S."/>
            <person name="Shen X."/>
            <person name="Li Y."/>
            <person name="Li Y."/>
            <person name="Wang S."/>
            <person name="Li R."/>
            <person name="Zhang H."/>
            <person name="Shen G."/>
            <person name="Guo B."/>
            <person name="Wei J."/>
            <person name="Xu J."/>
            <person name="St-Pierre B."/>
            <person name="Chen S."/>
            <person name="Sun C."/>
        </authorList>
    </citation>
    <scope>NUCLEOTIDE SEQUENCE [LARGE SCALE GENOMIC DNA]</scope>
</reference>
<accession>A0ACC0A3N2</accession>
<gene>
    <name evidence="1" type="ORF">M9H77_32699</name>
</gene>
<dbReference type="Proteomes" id="UP001060085">
    <property type="component" value="Linkage Group LG07"/>
</dbReference>
<sequence>MFLHYGEFCKLMFDCDDRPVIKAPSFRGVALSPSPLFRYCGDPWRFKHVKFKVVLRAEINIRAWETILQEIKEGNKRIKWMPIGKGTLLWLIQENTFSIAMSQRNKIGMLLYLSKYLTFDTLK</sequence>
<proteinExistence type="predicted"/>
<comment type="caution">
    <text evidence="1">The sequence shown here is derived from an EMBL/GenBank/DDBJ whole genome shotgun (WGS) entry which is preliminary data.</text>
</comment>
<dbReference type="EMBL" id="CM044707">
    <property type="protein sequence ID" value="KAI5655512.1"/>
    <property type="molecule type" value="Genomic_DNA"/>
</dbReference>
<name>A0ACC0A3N2_CATRO</name>
<keyword evidence="2" id="KW-1185">Reference proteome</keyword>
<protein>
    <submittedName>
        <fullName evidence="1">Uncharacterized protein</fullName>
    </submittedName>
</protein>
<evidence type="ECO:0000313" key="2">
    <source>
        <dbReference type="Proteomes" id="UP001060085"/>
    </source>
</evidence>